<proteinExistence type="inferred from homology"/>
<reference evidence="3 4" key="1">
    <citation type="submission" date="2018-01" db="EMBL/GenBank/DDBJ databases">
        <title>A novel member of the phylum Bacteroidetes isolated from glacier ice.</title>
        <authorList>
            <person name="Liu Q."/>
            <person name="Xin Y.-H."/>
        </authorList>
    </citation>
    <scope>NUCLEOTIDE SEQUENCE [LARGE SCALE GENOMIC DNA]</scope>
    <source>
        <strain evidence="3 4">RB1R16</strain>
    </source>
</reference>
<keyword evidence="2" id="KW-0963">Cytoplasm</keyword>
<dbReference type="SUPFAM" id="SSF110395">
    <property type="entry name" value="CutC-like"/>
    <property type="match status" value="1"/>
</dbReference>
<dbReference type="PANTHER" id="PTHR12598:SF0">
    <property type="entry name" value="COPPER HOMEOSTASIS PROTEIN CUTC HOMOLOG"/>
    <property type="match status" value="1"/>
</dbReference>
<dbReference type="PANTHER" id="PTHR12598">
    <property type="entry name" value="COPPER HOMEOSTASIS PROTEIN CUTC"/>
    <property type="match status" value="1"/>
</dbReference>
<dbReference type="EMBL" id="PPSL01000001">
    <property type="protein sequence ID" value="PQJ12397.1"/>
    <property type="molecule type" value="Genomic_DNA"/>
</dbReference>
<evidence type="ECO:0000313" key="3">
    <source>
        <dbReference type="EMBL" id="PQJ12397.1"/>
    </source>
</evidence>
<protein>
    <recommendedName>
        <fullName evidence="2">PF03932 family protein CutC</fullName>
    </recommendedName>
</protein>
<dbReference type="GO" id="GO:0005737">
    <property type="term" value="C:cytoplasm"/>
    <property type="evidence" value="ECO:0007669"/>
    <property type="project" value="UniProtKB-SubCell"/>
</dbReference>
<gene>
    <name evidence="2" type="primary">cutC</name>
    <name evidence="3" type="ORF">CJD36_001205</name>
</gene>
<evidence type="ECO:0000256" key="2">
    <source>
        <dbReference type="HAMAP-Rule" id="MF_00795"/>
    </source>
</evidence>
<sequence length="226" mass="23576">MSKSILEVCAYNIQSCIIAEKAGAGRIELCASPAEGGVTPSYGMIEYAVKNLSIPVYVMIRPRGGNFVYTPEELAIMRKDIAVCKELGAAGIAIGILTADNLIDTAAMKQMVALAYPMGVTCHKAFDRTPDAITSLEEVITAGCERILTSGLQPTAVAGADMLARLVNKASGRIIIMPGGGVRSTNVRQLATDTGATELHSSALLQGSEGFVADAGEVAMLVKQIG</sequence>
<dbReference type="Pfam" id="PF03932">
    <property type="entry name" value="CutC"/>
    <property type="match status" value="1"/>
</dbReference>
<dbReference type="GO" id="GO:0005507">
    <property type="term" value="F:copper ion binding"/>
    <property type="evidence" value="ECO:0007669"/>
    <property type="project" value="TreeGrafter"/>
</dbReference>
<dbReference type="OrthoDB" id="9815677at2"/>
<dbReference type="InterPro" id="IPR036822">
    <property type="entry name" value="CutC-like_dom_sf"/>
</dbReference>
<dbReference type="FunFam" id="3.20.20.380:FF:000001">
    <property type="entry name" value="Copper homeostasis protein CutC"/>
    <property type="match status" value="1"/>
</dbReference>
<dbReference type="Gene3D" id="3.20.20.380">
    <property type="entry name" value="Copper homeostasis (CutC) domain"/>
    <property type="match status" value="1"/>
</dbReference>
<accession>A0A2S7T0L2</accession>
<dbReference type="RefSeq" id="WP_105037281.1">
    <property type="nucleotide sequence ID" value="NZ_PPSL01000001.1"/>
</dbReference>
<comment type="caution">
    <text evidence="3">The sequence shown here is derived from an EMBL/GenBank/DDBJ whole genome shotgun (WGS) entry which is preliminary data.</text>
</comment>
<organism evidence="3 4">
    <name type="scientific">Flavipsychrobacter stenotrophus</name>
    <dbReference type="NCBI Taxonomy" id="2077091"/>
    <lineage>
        <taxon>Bacteria</taxon>
        <taxon>Pseudomonadati</taxon>
        <taxon>Bacteroidota</taxon>
        <taxon>Chitinophagia</taxon>
        <taxon>Chitinophagales</taxon>
        <taxon>Chitinophagaceae</taxon>
        <taxon>Flavipsychrobacter</taxon>
    </lineage>
</organism>
<dbReference type="HAMAP" id="MF_00795">
    <property type="entry name" value="CutC"/>
    <property type="match status" value="1"/>
</dbReference>
<comment type="subcellular location">
    <subcellularLocation>
        <location evidence="2">Cytoplasm</location>
    </subcellularLocation>
</comment>
<dbReference type="AlphaFoldDB" id="A0A2S7T0L2"/>
<dbReference type="InterPro" id="IPR005627">
    <property type="entry name" value="CutC-like"/>
</dbReference>
<evidence type="ECO:0000313" key="4">
    <source>
        <dbReference type="Proteomes" id="UP000239872"/>
    </source>
</evidence>
<comment type="similarity">
    <text evidence="1 2">Belongs to the CutC family.</text>
</comment>
<name>A0A2S7T0L2_9BACT</name>
<keyword evidence="4" id="KW-1185">Reference proteome</keyword>
<evidence type="ECO:0000256" key="1">
    <source>
        <dbReference type="ARBA" id="ARBA00007768"/>
    </source>
</evidence>
<dbReference type="Proteomes" id="UP000239872">
    <property type="component" value="Unassembled WGS sequence"/>
</dbReference>
<comment type="caution">
    <text evidence="2">Once thought to be involved in copper homeostasis, experiments in E.coli have shown this is not the case.</text>
</comment>